<name>A0A2H5MZ00_CITUN</name>
<organism evidence="1 2">
    <name type="scientific">Citrus unshiu</name>
    <name type="common">Satsuma mandarin</name>
    <name type="synonym">Citrus nobilis var. unshiu</name>
    <dbReference type="NCBI Taxonomy" id="55188"/>
    <lineage>
        <taxon>Eukaryota</taxon>
        <taxon>Viridiplantae</taxon>
        <taxon>Streptophyta</taxon>
        <taxon>Embryophyta</taxon>
        <taxon>Tracheophyta</taxon>
        <taxon>Spermatophyta</taxon>
        <taxon>Magnoliopsida</taxon>
        <taxon>eudicotyledons</taxon>
        <taxon>Gunneridae</taxon>
        <taxon>Pentapetalae</taxon>
        <taxon>rosids</taxon>
        <taxon>malvids</taxon>
        <taxon>Sapindales</taxon>
        <taxon>Rutaceae</taxon>
        <taxon>Aurantioideae</taxon>
        <taxon>Citrus</taxon>
    </lineage>
</organism>
<dbReference type="Proteomes" id="UP000236630">
    <property type="component" value="Unassembled WGS sequence"/>
</dbReference>
<protein>
    <submittedName>
        <fullName evidence="1">Uncharacterized protein</fullName>
    </submittedName>
</protein>
<dbReference type="PANTHER" id="PTHR48450">
    <property type="entry name" value="DUF1985 DOMAIN-CONTAINING PROTEIN"/>
    <property type="match status" value="1"/>
</dbReference>
<sequence length="121" mass="14295">MAKLEVSRNELGRMKLAYADHFPGRISNTALTNNKTVHRLLNTYFDNFLRNINLKQFDTLFEELDFKTIDDIDALKITLFYFTDKVINGRKCHCQINFSWLNEVWIYEAIRGLLSSWVVKT</sequence>
<dbReference type="EMBL" id="BDQV01001468">
    <property type="protein sequence ID" value="GAY33196.1"/>
    <property type="molecule type" value="Genomic_DNA"/>
</dbReference>
<dbReference type="PANTHER" id="PTHR48450:SF1">
    <property type="entry name" value="DUF1985 DOMAIN-CONTAINING PROTEIN"/>
    <property type="match status" value="1"/>
</dbReference>
<proteinExistence type="predicted"/>
<evidence type="ECO:0000313" key="2">
    <source>
        <dbReference type="Proteomes" id="UP000236630"/>
    </source>
</evidence>
<gene>
    <name evidence="1" type="ORF">CUMW_274740</name>
</gene>
<dbReference type="AlphaFoldDB" id="A0A2H5MZ00"/>
<accession>A0A2H5MZ00</accession>
<evidence type="ECO:0000313" key="1">
    <source>
        <dbReference type="EMBL" id="GAY33196.1"/>
    </source>
</evidence>
<feature type="non-terminal residue" evidence="1">
    <location>
        <position position="121"/>
    </location>
</feature>
<comment type="caution">
    <text evidence="1">The sequence shown here is derived from an EMBL/GenBank/DDBJ whole genome shotgun (WGS) entry which is preliminary data.</text>
</comment>
<keyword evidence="2" id="KW-1185">Reference proteome</keyword>
<reference evidence="1 2" key="1">
    <citation type="journal article" date="2017" name="Front. Genet.">
        <title>Draft sequencing of the heterozygous diploid genome of Satsuma (Citrus unshiu Marc.) using a hybrid assembly approach.</title>
        <authorList>
            <person name="Shimizu T."/>
            <person name="Tanizawa Y."/>
            <person name="Mochizuki T."/>
            <person name="Nagasaki H."/>
            <person name="Yoshioka T."/>
            <person name="Toyoda A."/>
            <person name="Fujiyama A."/>
            <person name="Kaminuma E."/>
            <person name="Nakamura Y."/>
        </authorList>
    </citation>
    <scope>NUCLEOTIDE SEQUENCE [LARGE SCALE GENOMIC DNA]</scope>
    <source>
        <strain evidence="2">cv. Miyagawa wase</strain>
    </source>
</reference>